<dbReference type="InterPro" id="IPR035911">
    <property type="entry name" value="MurE/MurF_N"/>
</dbReference>
<reference evidence="15 16" key="1">
    <citation type="submission" date="2019-05" db="EMBL/GenBank/DDBJ databases">
        <title>Comparative genomics and metabolomics analyses of clavulanic acid producing Streptomyces species provides insight into specialized metabolism and evolution of beta-lactam biosynthetic gene clusters.</title>
        <authorList>
            <person name="Moore M.A."/>
            <person name="Cruz-Morales P."/>
            <person name="Barona Gomez F."/>
            <person name="Kapil T."/>
        </authorList>
    </citation>
    <scope>NUCLEOTIDE SEQUENCE [LARGE SCALE GENOMIC DNA]</scope>
    <source>
        <strain evidence="15 16">NRRL 5741</strain>
    </source>
</reference>
<dbReference type="Gene3D" id="3.90.190.20">
    <property type="entry name" value="Mur ligase, C-terminal domain"/>
    <property type="match status" value="1"/>
</dbReference>
<evidence type="ECO:0000256" key="7">
    <source>
        <dbReference type="ARBA" id="ARBA00022984"/>
    </source>
</evidence>
<keyword evidence="9 10" id="KW-0961">Cell wall biogenesis/degradation</keyword>
<dbReference type="GO" id="GO:0005737">
    <property type="term" value="C:cytoplasm"/>
    <property type="evidence" value="ECO:0007669"/>
    <property type="project" value="UniProtKB-SubCell"/>
</dbReference>
<keyword evidence="16" id="KW-1185">Reference proteome</keyword>
<evidence type="ECO:0000259" key="13">
    <source>
        <dbReference type="Pfam" id="PF02875"/>
    </source>
</evidence>
<evidence type="ECO:0000256" key="11">
    <source>
        <dbReference type="RuleBase" id="RU004136"/>
    </source>
</evidence>
<dbReference type="InterPro" id="IPR036565">
    <property type="entry name" value="Mur-like_cat_sf"/>
</dbReference>
<dbReference type="InterPro" id="IPR000713">
    <property type="entry name" value="Mur_ligase_N"/>
</dbReference>
<evidence type="ECO:0000256" key="8">
    <source>
        <dbReference type="ARBA" id="ARBA00023306"/>
    </source>
</evidence>
<dbReference type="GO" id="GO:0047480">
    <property type="term" value="F:UDP-N-acetylmuramoyl-tripeptide-D-alanyl-D-alanine ligase activity"/>
    <property type="evidence" value="ECO:0007669"/>
    <property type="project" value="UniProtKB-UniRule"/>
</dbReference>
<dbReference type="PANTHER" id="PTHR43024:SF1">
    <property type="entry name" value="UDP-N-ACETYLMURAMOYL-TRIPEPTIDE--D-ALANYL-D-ALANINE LIGASE"/>
    <property type="match status" value="1"/>
</dbReference>
<evidence type="ECO:0000256" key="9">
    <source>
        <dbReference type="ARBA" id="ARBA00023316"/>
    </source>
</evidence>
<keyword evidence="5 10" id="KW-0067">ATP-binding</keyword>
<organism evidence="15 16">
    <name type="scientific">Streptomyces jumonjinensis</name>
    <dbReference type="NCBI Taxonomy" id="1945"/>
    <lineage>
        <taxon>Bacteria</taxon>
        <taxon>Bacillati</taxon>
        <taxon>Actinomycetota</taxon>
        <taxon>Actinomycetes</taxon>
        <taxon>Kitasatosporales</taxon>
        <taxon>Streptomycetaceae</taxon>
        <taxon>Streptomyces</taxon>
    </lineage>
</organism>
<evidence type="ECO:0000313" key="15">
    <source>
        <dbReference type="EMBL" id="MQT04768.1"/>
    </source>
</evidence>
<keyword evidence="2 10" id="KW-0436">Ligase</keyword>
<dbReference type="GO" id="GO:0005524">
    <property type="term" value="F:ATP binding"/>
    <property type="evidence" value="ECO:0007669"/>
    <property type="project" value="UniProtKB-UniRule"/>
</dbReference>
<dbReference type="HAMAP" id="MF_02019">
    <property type="entry name" value="MurF"/>
    <property type="match status" value="1"/>
</dbReference>
<accession>A0A646KRR3</accession>
<protein>
    <recommendedName>
        <fullName evidence="10 11">UDP-N-acetylmuramoyl-tripeptide--D-alanyl-D-alanine ligase</fullName>
        <ecNumber evidence="10 11">6.3.2.10</ecNumber>
    </recommendedName>
    <alternativeName>
        <fullName evidence="10">D-alanyl-D-alanine-adding enzyme</fullName>
    </alternativeName>
</protein>
<evidence type="ECO:0000259" key="12">
    <source>
        <dbReference type="Pfam" id="PF01225"/>
    </source>
</evidence>
<keyword evidence="4 10" id="KW-0547">Nucleotide-binding</keyword>
<evidence type="ECO:0000256" key="4">
    <source>
        <dbReference type="ARBA" id="ARBA00022741"/>
    </source>
</evidence>
<dbReference type="PANTHER" id="PTHR43024">
    <property type="entry name" value="UDP-N-ACETYLMURAMOYL-TRIPEPTIDE--D-ALANYL-D-ALANINE LIGASE"/>
    <property type="match status" value="1"/>
</dbReference>
<keyword evidence="3 10" id="KW-0132">Cell division</keyword>
<keyword evidence="6 10" id="KW-0133">Cell shape</keyword>
<evidence type="ECO:0000259" key="14">
    <source>
        <dbReference type="Pfam" id="PF08245"/>
    </source>
</evidence>
<proteinExistence type="inferred from homology"/>
<comment type="similarity">
    <text evidence="10">Belongs to the MurCDEF family. MurF subfamily.</text>
</comment>
<dbReference type="RefSeq" id="WP_323393366.1">
    <property type="nucleotide sequence ID" value="NZ_JBEPDZ010000019.1"/>
</dbReference>
<comment type="catalytic activity">
    <reaction evidence="10 11">
        <text>D-alanyl-D-alanine + UDP-N-acetyl-alpha-D-muramoyl-L-alanyl-gamma-D-glutamyl-meso-2,6-diaminopimelate + ATP = UDP-N-acetyl-alpha-D-muramoyl-L-alanyl-gamma-D-glutamyl-meso-2,6-diaminopimeloyl-D-alanyl-D-alanine + ADP + phosphate + H(+)</text>
        <dbReference type="Rhea" id="RHEA:28374"/>
        <dbReference type="ChEBI" id="CHEBI:15378"/>
        <dbReference type="ChEBI" id="CHEBI:30616"/>
        <dbReference type="ChEBI" id="CHEBI:43474"/>
        <dbReference type="ChEBI" id="CHEBI:57822"/>
        <dbReference type="ChEBI" id="CHEBI:61386"/>
        <dbReference type="ChEBI" id="CHEBI:83905"/>
        <dbReference type="ChEBI" id="CHEBI:456216"/>
        <dbReference type="EC" id="6.3.2.10"/>
    </reaction>
</comment>
<dbReference type="Proteomes" id="UP000419138">
    <property type="component" value="Unassembled WGS sequence"/>
</dbReference>
<dbReference type="GO" id="GO:0051301">
    <property type="term" value="P:cell division"/>
    <property type="evidence" value="ECO:0007669"/>
    <property type="project" value="UniProtKB-KW"/>
</dbReference>
<dbReference type="Gene3D" id="3.40.1190.10">
    <property type="entry name" value="Mur-like, catalytic domain"/>
    <property type="match status" value="1"/>
</dbReference>
<name>A0A646KRR3_STRJU</name>
<evidence type="ECO:0000256" key="6">
    <source>
        <dbReference type="ARBA" id="ARBA00022960"/>
    </source>
</evidence>
<evidence type="ECO:0000256" key="3">
    <source>
        <dbReference type="ARBA" id="ARBA00022618"/>
    </source>
</evidence>
<dbReference type="UniPathway" id="UPA00219"/>
<evidence type="ECO:0000256" key="1">
    <source>
        <dbReference type="ARBA" id="ARBA00022490"/>
    </source>
</evidence>
<dbReference type="AlphaFoldDB" id="A0A646KRR3"/>
<sequence>MEPMSLAAVASVVDGLLTDVPDPDARVTEPLVFDSRTVRPGSLFLALSGEHTDGHAFAGAAVRAGAVAALTRRAVGAPAIVVDDVLAAAARLAGHLVRFCLPETTIVAITGSAGKTSTKDLIAQLLPAAGPTVATEQSFNNEIGLPVTVSRATTGTRFLVLEMGARHLGNIRDLAAVAPPAISVVTNVGTAHLGEFGGQDKIAQAKGEIVEALPPHGVAVLNADDPLVLGMRDRTSARIVTFGTTDNADIRAADITIDAQGQPRYTLITPEGSAPVRLRLAGEPQVFNSLAAAAVAREAGLGVDETAKLLSDATAQSRWRMETTVRADDVTIVNDAYNANPDSMLHALQTLASLGCAREDRRTIAVLGQMAELGADSRAAHEQVGRIAAAQGVDRLITIGGDEARWMQEAATAAGGITAVHLPDQVSALELLRNTLREGDVVLLKASRDVQLQQLAEALHQTTG</sequence>
<feature type="domain" description="Mur ligase central" evidence="14">
    <location>
        <begin position="109"/>
        <end position="296"/>
    </location>
</feature>
<dbReference type="GO" id="GO:0009252">
    <property type="term" value="P:peptidoglycan biosynthetic process"/>
    <property type="evidence" value="ECO:0007669"/>
    <property type="project" value="UniProtKB-UniRule"/>
</dbReference>
<dbReference type="EC" id="6.3.2.10" evidence="10 11"/>
<keyword evidence="8 10" id="KW-0131">Cell cycle</keyword>
<dbReference type="Pfam" id="PF08245">
    <property type="entry name" value="Mur_ligase_M"/>
    <property type="match status" value="1"/>
</dbReference>
<evidence type="ECO:0000313" key="16">
    <source>
        <dbReference type="Proteomes" id="UP000419138"/>
    </source>
</evidence>
<dbReference type="EMBL" id="VCLA01000194">
    <property type="protein sequence ID" value="MQT04768.1"/>
    <property type="molecule type" value="Genomic_DNA"/>
</dbReference>
<dbReference type="Pfam" id="PF02875">
    <property type="entry name" value="Mur_ligase_C"/>
    <property type="match status" value="1"/>
</dbReference>
<comment type="caution">
    <text evidence="15">The sequence shown here is derived from an EMBL/GenBank/DDBJ whole genome shotgun (WGS) entry which is preliminary data.</text>
</comment>
<evidence type="ECO:0000256" key="2">
    <source>
        <dbReference type="ARBA" id="ARBA00022598"/>
    </source>
</evidence>
<dbReference type="InterPro" id="IPR005863">
    <property type="entry name" value="UDP-N-AcMur_synth"/>
</dbReference>
<comment type="subcellular location">
    <subcellularLocation>
        <location evidence="10 11">Cytoplasm</location>
    </subcellularLocation>
</comment>
<keyword evidence="7 10" id="KW-0573">Peptidoglycan synthesis</keyword>
<dbReference type="NCBIfam" id="TIGR01143">
    <property type="entry name" value="murF"/>
    <property type="match status" value="1"/>
</dbReference>
<keyword evidence="1 10" id="KW-0963">Cytoplasm</keyword>
<evidence type="ECO:0000256" key="10">
    <source>
        <dbReference type="HAMAP-Rule" id="MF_02019"/>
    </source>
</evidence>
<dbReference type="Gene3D" id="3.40.1390.10">
    <property type="entry name" value="MurE/MurF, N-terminal domain"/>
    <property type="match status" value="1"/>
</dbReference>
<dbReference type="InterPro" id="IPR004101">
    <property type="entry name" value="Mur_ligase_C"/>
</dbReference>
<dbReference type="SUPFAM" id="SSF63418">
    <property type="entry name" value="MurE/MurF N-terminal domain"/>
    <property type="match status" value="1"/>
</dbReference>
<dbReference type="GO" id="GO:0008360">
    <property type="term" value="P:regulation of cell shape"/>
    <property type="evidence" value="ECO:0007669"/>
    <property type="project" value="UniProtKB-KW"/>
</dbReference>
<feature type="domain" description="Mur ligase C-terminal" evidence="13">
    <location>
        <begin position="320"/>
        <end position="448"/>
    </location>
</feature>
<dbReference type="SUPFAM" id="SSF53623">
    <property type="entry name" value="MurD-like peptide ligases, catalytic domain"/>
    <property type="match status" value="1"/>
</dbReference>
<evidence type="ECO:0000256" key="5">
    <source>
        <dbReference type="ARBA" id="ARBA00022840"/>
    </source>
</evidence>
<comment type="function">
    <text evidence="10 11">Involved in cell wall formation. Catalyzes the final step in the synthesis of UDP-N-acetylmuramoyl-pentapeptide, the precursor of murein.</text>
</comment>
<feature type="binding site" evidence="10">
    <location>
        <begin position="111"/>
        <end position="117"/>
    </location>
    <ligand>
        <name>ATP</name>
        <dbReference type="ChEBI" id="CHEBI:30616"/>
    </ligand>
</feature>
<comment type="pathway">
    <text evidence="10 11">Cell wall biogenesis; peptidoglycan biosynthesis.</text>
</comment>
<dbReference type="GO" id="GO:0071555">
    <property type="term" value="P:cell wall organization"/>
    <property type="evidence" value="ECO:0007669"/>
    <property type="project" value="UniProtKB-KW"/>
</dbReference>
<dbReference type="GO" id="GO:0008766">
    <property type="term" value="F:UDP-N-acetylmuramoylalanyl-D-glutamyl-2,6-diaminopimelate-D-alanyl-D-alanine ligase activity"/>
    <property type="evidence" value="ECO:0007669"/>
    <property type="project" value="RHEA"/>
</dbReference>
<gene>
    <name evidence="10" type="primary">murF</name>
    <name evidence="15" type="ORF">FF041_32890</name>
</gene>
<dbReference type="SUPFAM" id="SSF53244">
    <property type="entry name" value="MurD-like peptide ligases, peptide-binding domain"/>
    <property type="match status" value="1"/>
</dbReference>
<dbReference type="InterPro" id="IPR051046">
    <property type="entry name" value="MurCDEF_CellWall_CoF430Synth"/>
</dbReference>
<dbReference type="InterPro" id="IPR013221">
    <property type="entry name" value="Mur_ligase_cen"/>
</dbReference>
<dbReference type="InterPro" id="IPR036615">
    <property type="entry name" value="Mur_ligase_C_dom_sf"/>
</dbReference>
<feature type="domain" description="Mur ligase N-terminal catalytic" evidence="12">
    <location>
        <begin position="34"/>
        <end position="81"/>
    </location>
</feature>
<dbReference type="Pfam" id="PF01225">
    <property type="entry name" value="Mur_ligase"/>
    <property type="match status" value="1"/>
</dbReference>